<dbReference type="EMBL" id="CADCXU010001541">
    <property type="protein sequence ID" value="CAA9993993.1"/>
    <property type="molecule type" value="Genomic_DNA"/>
</dbReference>
<evidence type="ECO:0000313" key="4">
    <source>
        <dbReference type="Proteomes" id="UP000479000"/>
    </source>
</evidence>
<dbReference type="Proteomes" id="UP000479000">
    <property type="component" value="Unassembled WGS sequence"/>
</dbReference>
<protein>
    <submittedName>
        <fullName evidence="3">Uncharacterized protein</fullName>
    </submittedName>
</protein>
<accession>A0A6H5FV44</accession>
<evidence type="ECO:0000313" key="3">
    <source>
        <dbReference type="EMBL" id="CAA9993993.1"/>
    </source>
</evidence>
<evidence type="ECO:0000256" key="1">
    <source>
        <dbReference type="SAM" id="MobiDB-lite"/>
    </source>
</evidence>
<reference evidence="3 4" key="1">
    <citation type="submission" date="2020-02" db="EMBL/GenBank/DDBJ databases">
        <authorList>
            <person name="Ferguson B K."/>
        </authorList>
    </citation>
    <scope>NUCLEOTIDE SEQUENCE [LARGE SCALE GENOMIC DNA]</scope>
</reference>
<proteinExistence type="predicted"/>
<dbReference type="OrthoDB" id="411145at2759"/>
<keyword evidence="4" id="KW-1185">Reference proteome</keyword>
<evidence type="ECO:0000313" key="2">
    <source>
        <dbReference type="EMBL" id="CAA9993992.1"/>
    </source>
</evidence>
<sequence length="167" mass="18545">MKTTAAIYGLPSEQLPEIDDLKADIKRILPFRLVTTFFFRPLFVSRFPFDMEAIVTNVEMVESIGQDINMLSDPNFKEKSEDDLKEIGADRLGEKVEDGGGVRWTPSGGRRTMDAGRRTAYDGRRAADGVRWTPGGGQGTTDGGRRTGDGGRRIFFIANSDFTPFET</sequence>
<dbReference type="EMBL" id="CADCXU010001540">
    <property type="protein sequence ID" value="CAA9993992.1"/>
    <property type="molecule type" value="Genomic_DNA"/>
</dbReference>
<name>A0A6H5FV44_9HEMI</name>
<feature type="region of interest" description="Disordered" evidence="1">
    <location>
        <begin position="126"/>
        <end position="151"/>
    </location>
</feature>
<organism evidence="3 4">
    <name type="scientific">Nesidiocoris tenuis</name>
    <dbReference type="NCBI Taxonomy" id="355587"/>
    <lineage>
        <taxon>Eukaryota</taxon>
        <taxon>Metazoa</taxon>
        <taxon>Ecdysozoa</taxon>
        <taxon>Arthropoda</taxon>
        <taxon>Hexapoda</taxon>
        <taxon>Insecta</taxon>
        <taxon>Pterygota</taxon>
        <taxon>Neoptera</taxon>
        <taxon>Paraneoptera</taxon>
        <taxon>Hemiptera</taxon>
        <taxon>Heteroptera</taxon>
        <taxon>Panheteroptera</taxon>
        <taxon>Cimicomorpha</taxon>
        <taxon>Miridae</taxon>
        <taxon>Dicyphina</taxon>
        <taxon>Nesidiocoris</taxon>
    </lineage>
</organism>
<gene>
    <name evidence="2" type="ORF">NTEN_LOCUS820</name>
    <name evidence="3" type="ORF">NTEN_LOCUS821</name>
</gene>
<dbReference type="AlphaFoldDB" id="A0A6H5FV44"/>
<feature type="region of interest" description="Disordered" evidence="1">
    <location>
        <begin position="96"/>
        <end position="115"/>
    </location>
</feature>